<dbReference type="InterPro" id="IPR014942">
    <property type="entry name" value="AbiEii"/>
</dbReference>
<evidence type="ECO:0000313" key="3">
    <source>
        <dbReference type="Proteomes" id="UP001596023"/>
    </source>
</evidence>
<reference evidence="3" key="1">
    <citation type="journal article" date="2019" name="Int. J. Syst. Evol. Microbiol.">
        <title>The Global Catalogue of Microorganisms (GCM) 10K type strain sequencing project: providing services to taxonomists for standard genome sequencing and annotation.</title>
        <authorList>
            <consortium name="The Broad Institute Genomics Platform"/>
            <consortium name="The Broad Institute Genome Sequencing Center for Infectious Disease"/>
            <person name="Wu L."/>
            <person name="Ma J."/>
        </authorList>
    </citation>
    <scope>NUCLEOTIDE SEQUENCE [LARGE SCALE GENOMIC DNA]</scope>
    <source>
        <strain evidence="3">CCUG 66188</strain>
    </source>
</reference>
<name>A0ABV9L2A4_9BACT</name>
<dbReference type="GO" id="GO:0016740">
    <property type="term" value="F:transferase activity"/>
    <property type="evidence" value="ECO:0007669"/>
    <property type="project" value="UniProtKB-KW"/>
</dbReference>
<evidence type="ECO:0000313" key="2">
    <source>
        <dbReference type="EMBL" id="MFC4676647.1"/>
    </source>
</evidence>
<dbReference type="Pfam" id="PF08843">
    <property type="entry name" value="AbiEii"/>
    <property type="match status" value="1"/>
</dbReference>
<dbReference type="Proteomes" id="UP001596023">
    <property type="component" value="Unassembled WGS sequence"/>
</dbReference>
<dbReference type="EMBL" id="JBHSGN010000148">
    <property type="protein sequence ID" value="MFC4676647.1"/>
    <property type="molecule type" value="Genomic_DNA"/>
</dbReference>
<feature type="compositionally biased region" description="Low complexity" evidence="1">
    <location>
        <begin position="218"/>
        <end position="228"/>
    </location>
</feature>
<keyword evidence="2" id="KW-0808">Transferase</keyword>
<accession>A0ABV9L2A4</accession>
<dbReference type="RefSeq" id="WP_380001086.1">
    <property type="nucleotide sequence ID" value="NZ_JBHSGN010000148.1"/>
</dbReference>
<proteinExistence type="predicted"/>
<keyword evidence="3" id="KW-1185">Reference proteome</keyword>
<sequence>MKTKLYYNTIKDELHSVLTRLMTADELEAFRLVGGTSLSLQLGHRISVDIDLFTDAEYKSIDFDAIDKFLRNNFPYVDSPSFGEVAFGKSYYVGQNAERAVKVDLYYTDPYIRPVQQVDGIRMAHIEDIAAMKLEVVGNGGRKKDFWDLDELSQTYSLEQMLGFYEERYPYSYTKEEILKSLVCFESADEESDPVSLRDKPWQLIKLDIGDIVKRYSQQQSQNQRPNIQPKPPKRGNSLKM</sequence>
<comment type="caution">
    <text evidence="2">The sequence shown here is derived from an EMBL/GenBank/DDBJ whole genome shotgun (WGS) entry which is preliminary data.</text>
</comment>
<organism evidence="2 3">
    <name type="scientific">Dysgonomonas termitidis</name>
    <dbReference type="NCBI Taxonomy" id="1516126"/>
    <lineage>
        <taxon>Bacteria</taxon>
        <taxon>Pseudomonadati</taxon>
        <taxon>Bacteroidota</taxon>
        <taxon>Bacteroidia</taxon>
        <taxon>Bacteroidales</taxon>
        <taxon>Dysgonomonadaceae</taxon>
        <taxon>Dysgonomonas</taxon>
    </lineage>
</organism>
<gene>
    <name evidence="2" type="ORF">ACFO6W_23475</name>
</gene>
<feature type="region of interest" description="Disordered" evidence="1">
    <location>
        <begin position="218"/>
        <end position="241"/>
    </location>
</feature>
<protein>
    <submittedName>
        <fullName evidence="2">Nucleotidyl transferase AbiEii/AbiGii toxin family protein</fullName>
    </submittedName>
</protein>
<evidence type="ECO:0000256" key="1">
    <source>
        <dbReference type="SAM" id="MobiDB-lite"/>
    </source>
</evidence>